<dbReference type="InterPro" id="IPR000086">
    <property type="entry name" value="NUDIX_hydrolase_dom"/>
</dbReference>
<dbReference type="Gene3D" id="3.90.79.10">
    <property type="entry name" value="Nucleoside Triphosphate Pyrophosphohydrolase"/>
    <property type="match status" value="1"/>
</dbReference>
<dbReference type="EMBL" id="JAMKBJ010000002">
    <property type="protein sequence ID" value="MCZ8536371.1"/>
    <property type="molecule type" value="Genomic_DNA"/>
</dbReference>
<name>A0A9X3RCG7_9BACL</name>
<reference evidence="5" key="1">
    <citation type="submission" date="2022-05" db="EMBL/GenBank/DDBJ databases">
        <authorList>
            <person name="Colautti A."/>
            <person name="Iacumin L."/>
        </authorList>
    </citation>
    <scope>NUCLEOTIDE SEQUENCE</scope>
    <source>
        <strain evidence="5">SK 55</strain>
    </source>
</reference>
<evidence type="ECO:0000256" key="2">
    <source>
        <dbReference type="ARBA" id="ARBA00022801"/>
    </source>
</evidence>
<dbReference type="PROSITE" id="PS00893">
    <property type="entry name" value="NUDIX_BOX"/>
    <property type="match status" value="1"/>
</dbReference>
<evidence type="ECO:0000313" key="5">
    <source>
        <dbReference type="EMBL" id="MCZ8536371.1"/>
    </source>
</evidence>
<dbReference type="PRINTS" id="PR00502">
    <property type="entry name" value="NUDIXFAMILY"/>
</dbReference>
<evidence type="ECO:0000256" key="1">
    <source>
        <dbReference type="ARBA" id="ARBA00005582"/>
    </source>
</evidence>
<proteinExistence type="inferred from homology"/>
<gene>
    <name evidence="5" type="ORF">M9R32_04050</name>
</gene>
<protein>
    <submittedName>
        <fullName evidence="5">NUDIX domain-containing protein</fullName>
    </submittedName>
</protein>
<dbReference type="InterPro" id="IPR020084">
    <property type="entry name" value="NUDIX_hydrolase_CS"/>
</dbReference>
<evidence type="ECO:0000313" key="6">
    <source>
        <dbReference type="Proteomes" id="UP001152173"/>
    </source>
</evidence>
<organism evidence="5 6">
    <name type="scientific">Paenisporosarcina quisquiliarum</name>
    <dbReference type="NCBI Taxonomy" id="365346"/>
    <lineage>
        <taxon>Bacteria</taxon>
        <taxon>Bacillati</taxon>
        <taxon>Bacillota</taxon>
        <taxon>Bacilli</taxon>
        <taxon>Bacillales</taxon>
        <taxon>Caryophanaceae</taxon>
        <taxon>Paenisporosarcina</taxon>
    </lineage>
</organism>
<dbReference type="PROSITE" id="PS51462">
    <property type="entry name" value="NUDIX"/>
    <property type="match status" value="1"/>
</dbReference>
<feature type="domain" description="Nudix hydrolase" evidence="4">
    <location>
        <begin position="21"/>
        <end position="150"/>
    </location>
</feature>
<comment type="similarity">
    <text evidence="1 3">Belongs to the Nudix hydrolase family.</text>
</comment>
<dbReference type="GO" id="GO:0016787">
    <property type="term" value="F:hydrolase activity"/>
    <property type="evidence" value="ECO:0007669"/>
    <property type="project" value="UniProtKB-KW"/>
</dbReference>
<dbReference type="SUPFAM" id="SSF55811">
    <property type="entry name" value="Nudix"/>
    <property type="match status" value="1"/>
</dbReference>
<dbReference type="CDD" id="cd04665">
    <property type="entry name" value="NUDIX_RppH"/>
    <property type="match status" value="1"/>
</dbReference>
<dbReference type="Pfam" id="PF00293">
    <property type="entry name" value="NUDIX"/>
    <property type="match status" value="1"/>
</dbReference>
<dbReference type="InterPro" id="IPR015797">
    <property type="entry name" value="NUDIX_hydrolase-like_dom_sf"/>
</dbReference>
<dbReference type="RefSeq" id="WP_269925469.1">
    <property type="nucleotide sequence ID" value="NZ_JAMKBJ010000002.1"/>
</dbReference>
<dbReference type="AlphaFoldDB" id="A0A9X3RCG7"/>
<dbReference type="InterPro" id="IPR020476">
    <property type="entry name" value="Nudix_hydrolase"/>
</dbReference>
<evidence type="ECO:0000259" key="4">
    <source>
        <dbReference type="PROSITE" id="PS51462"/>
    </source>
</evidence>
<comment type="caution">
    <text evidence="5">The sequence shown here is derived from an EMBL/GenBank/DDBJ whole genome shotgun (WGS) entry which is preliminary data.</text>
</comment>
<evidence type="ECO:0000256" key="3">
    <source>
        <dbReference type="RuleBase" id="RU003476"/>
    </source>
</evidence>
<keyword evidence="2 3" id="KW-0378">Hydrolase</keyword>
<dbReference type="Proteomes" id="UP001152173">
    <property type="component" value="Unassembled WGS sequence"/>
</dbReference>
<sequence length="157" mass="18358">MFSFVDQNELKVNLSFEQNSFSIPTTHVLVLANRQNQWLFTKHPGRGIEFPGGKVEPNETLEQAAKREVYEETGAIISNLEWFAEYMVHDLKPFCKAVYRAKVDSIEDNIELFETEGPKWMTLQEFFKATNLSFHMTDDGMRKMLEQVMLDESRRNN</sequence>
<dbReference type="InterPro" id="IPR014078">
    <property type="entry name" value="Nudix_YtkD"/>
</dbReference>
<dbReference type="PANTHER" id="PTHR43736">
    <property type="entry name" value="ADP-RIBOSE PYROPHOSPHATASE"/>
    <property type="match status" value="1"/>
</dbReference>
<keyword evidence="6" id="KW-1185">Reference proteome</keyword>
<dbReference type="PANTHER" id="PTHR43736:SF1">
    <property type="entry name" value="DIHYDRONEOPTERIN TRIPHOSPHATE DIPHOSPHATASE"/>
    <property type="match status" value="1"/>
</dbReference>
<accession>A0A9X3RCG7</accession>